<dbReference type="EMBL" id="MZ326859">
    <property type="protein sequence ID" value="QYW02008.1"/>
    <property type="molecule type" value="Genomic_DNA"/>
</dbReference>
<organism evidence="1 2">
    <name type="scientific">Stenotrophomonas phage Siara</name>
    <dbReference type="NCBI Taxonomy" id="2859658"/>
    <lineage>
        <taxon>Viruses</taxon>
        <taxon>Duplodnaviria</taxon>
        <taxon>Heunggongvirae</taxon>
        <taxon>Uroviricota</taxon>
        <taxon>Caudoviricetes</taxon>
        <taxon>Beaumontvirinae</taxon>
        <taxon>Siaravirus</taxon>
        <taxon>Siaravirus siara</taxon>
    </lineage>
</organism>
<protein>
    <submittedName>
        <fullName evidence="1">ArdA-like antrestriction protein</fullName>
    </submittedName>
</protein>
<keyword evidence="2" id="KW-1185">Reference proteome</keyword>
<name>A0AAE8BLJ1_9CAUD</name>
<reference evidence="1" key="1">
    <citation type="submission" date="2021-06" db="EMBL/GenBank/DDBJ databases">
        <title>Complete genome sequence of Stenotrophomonas maltophilia phage Siara.</title>
        <authorList>
            <person name="Marmion J."/>
            <person name="Tate N."/>
            <person name="Clark J."/>
            <person name="Le T."/>
            <person name="Liu M."/>
            <person name="Burrowes B."/>
            <person name="Gill J."/>
        </authorList>
    </citation>
    <scope>NUCLEOTIDE SEQUENCE</scope>
</reference>
<gene>
    <name evidence="1" type="ORF">CPT_Siara_005</name>
</gene>
<proteinExistence type="predicted"/>
<evidence type="ECO:0000313" key="1">
    <source>
        <dbReference type="EMBL" id="QYW02008.1"/>
    </source>
</evidence>
<evidence type="ECO:0000313" key="2">
    <source>
        <dbReference type="Proteomes" id="UP000827319"/>
    </source>
</evidence>
<sequence length="143" mass="16806">MTHTLDFTTSINMEEITERIDELLAELEAHHDEQETTLSFEFALQDVHNFYGLVEEWDELKALQEIADDLKGEGGDHEWKGDWYPGYLIHEDDFKSNMDEMIDDCYPQLSKNLPSWVSLNIDYDALRQDYTEHEIDGNTFLAR</sequence>
<dbReference type="Proteomes" id="UP000827319">
    <property type="component" value="Segment"/>
</dbReference>
<accession>A0AAE8BLJ1</accession>